<dbReference type="WBParaSite" id="HPLM_0001438101-mRNA-1">
    <property type="protein sequence ID" value="HPLM_0001438101-mRNA-1"/>
    <property type="gene ID" value="HPLM_0001438101"/>
</dbReference>
<name>A0A0N4WS82_HAEPC</name>
<evidence type="ECO:0000313" key="3">
    <source>
        <dbReference type="WBParaSite" id="HPLM_0001438101-mRNA-1"/>
    </source>
</evidence>
<sequence>MVLSITEAILPVDEEGDAMDIEMDVFTHRLISPNHEPVCGVSILAAVDPNVIENLQKNSDCSNLIELRKKGEPLPKMSLVVDASLEEQNLFVRGLVLDGKRGIALTKLMIGDLVWVYSLAVTVKFATLDMELPRTVTGAIASHIEMEEGYLDVTIRLDTNDEVRSRAYLLTSKIQRIAIVTFLHTLDERANSALALMEHSSAMTNLTPNTVGWIAARLLLAGEVQVSGYDYPYQDAITVTEAG</sequence>
<organism evidence="3">
    <name type="scientific">Haemonchus placei</name>
    <name type="common">Barber's pole worm</name>
    <dbReference type="NCBI Taxonomy" id="6290"/>
    <lineage>
        <taxon>Eukaryota</taxon>
        <taxon>Metazoa</taxon>
        <taxon>Ecdysozoa</taxon>
        <taxon>Nematoda</taxon>
        <taxon>Chromadorea</taxon>
        <taxon>Rhabditida</taxon>
        <taxon>Rhabditina</taxon>
        <taxon>Rhabditomorpha</taxon>
        <taxon>Strongyloidea</taxon>
        <taxon>Trichostrongylidae</taxon>
        <taxon>Haemonchus</taxon>
    </lineage>
</organism>
<proteinExistence type="predicted"/>
<evidence type="ECO:0000313" key="2">
    <source>
        <dbReference type="Proteomes" id="UP000268014"/>
    </source>
</evidence>
<dbReference type="Proteomes" id="UP000268014">
    <property type="component" value="Unassembled WGS sequence"/>
</dbReference>
<protein>
    <submittedName>
        <fullName evidence="3">Nucleic acid-binding protein</fullName>
    </submittedName>
</protein>
<reference evidence="3" key="1">
    <citation type="submission" date="2017-02" db="UniProtKB">
        <authorList>
            <consortium name="WormBaseParasite"/>
        </authorList>
    </citation>
    <scope>IDENTIFICATION</scope>
</reference>
<accession>A0A0N4WS82</accession>
<dbReference type="EMBL" id="UZAF01018546">
    <property type="protein sequence ID" value="VDO52584.1"/>
    <property type="molecule type" value="Genomic_DNA"/>
</dbReference>
<reference evidence="1 2" key="2">
    <citation type="submission" date="2018-11" db="EMBL/GenBank/DDBJ databases">
        <authorList>
            <consortium name="Pathogen Informatics"/>
        </authorList>
    </citation>
    <scope>NUCLEOTIDE SEQUENCE [LARGE SCALE GENOMIC DNA]</scope>
    <source>
        <strain evidence="1 2">MHpl1</strain>
    </source>
</reference>
<dbReference type="AlphaFoldDB" id="A0A0N4WS82"/>
<dbReference type="OrthoDB" id="5871651at2759"/>
<evidence type="ECO:0000313" key="1">
    <source>
        <dbReference type="EMBL" id="VDO52584.1"/>
    </source>
</evidence>
<keyword evidence="2" id="KW-1185">Reference proteome</keyword>
<gene>
    <name evidence="1" type="ORF">HPLM_LOCUS14373</name>
</gene>